<feature type="compositionally biased region" description="Polar residues" evidence="1">
    <location>
        <begin position="132"/>
        <end position="144"/>
    </location>
</feature>
<dbReference type="Proteomes" id="UP001267638">
    <property type="component" value="Unassembled WGS sequence"/>
</dbReference>
<feature type="region of interest" description="Disordered" evidence="1">
    <location>
        <begin position="52"/>
        <end position="100"/>
    </location>
</feature>
<name>A0ABU1X1N4_SPHXE</name>
<organism evidence="2 3">
    <name type="scientific">Sphingobium xenophagum</name>
    <dbReference type="NCBI Taxonomy" id="121428"/>
    <lineage>
        <taxon>Bacteria</taxon>
        <taxon>Pseudomonadati</taxon>
        <taxon>Pseudomonadota</taxon>
        <taxon>Alphaproteobacteria</taxon>
        <taxon>Sphingomonadales</taxon>
        <taxon>Sphingomonadaceae</taxon>
        <taxon>Sphingobium</taxon>
    </lineage>
</organism>
<sequence>MLGANSNRRKFFAPPPYYGTPGIGDDLPGAKPIGGMEAPAYLAGSVPPGPARMAFRGAPPARPANGTTETPALSTMPLDTPLQDAGQAPPIPMMPKLEQPKAGFFDSDGAWRDVLGALADGMAGAAGMQPTYGPNKNRQRQQQAEWERLDAQRRQDRAWAEQDRDAKLAQPQYFMSGRDRVMFDPVTGSAQTIYDGPADFEEYASLLGLEPGSDEYNEAVQDFVLRSNGPTALEGRQELENLRQGNRVSLEGVRHGNRAALRQTPTYSNLHPRPAAGGGGSGNGRPPRTTGNVYAPILSKVAAGKPLTPGEQQVLSLYGRGARAGGAAAGTGGGGGALPTVRTPAEAAKLPKGTRFRTPDGRIKVVS</sequence>
<feature type="region of interest" description="Disordered" evidence="1">
    <location>
        <begin position="323"/>
        <end position="342"/>
    </location>
</feature>
<evidence type="ECO:0000313" key="2">
    <source>
        <dbReference type="EMBL" id="MDR7155354.1"/>
    </source>
</evidence>
<evidence type="ECO:0000256" key="1">
    <source>
        <dbReference type="SAM" id="MobiDB-lite"/>
    </source>
</evidence>
<proteinExistence type="predicted"/>
<feature type="compositionally biased region" description="Basic and acidic residues" evidence="1">
    <location>
        <begin position="145"/>
        <end position="167"/>
    </location>
</feature>
<dbReference type="EMBL" id="JAVDWV010000009">
    <property type="protein sequence ID" value="MDR7155354.1"/>
    <property type="molecule type" value="Genomic_DNA"/>
</dbReference>
<accession>A0ABU1X1N4</accession>
<feature type="region of interest" description="Disordered" evidence="1">
    <location>
        <begin position="264"/>
        <end position="289"/>
    </location>
</feature>
<protein>
    <submittedName>
        <fullName evidence="2">Uncharacterized protein</fullName>
    </submittedName>
</protein>
<feature type="region of interest" description="Disordered" evidence="1">
    <location>
        <begin position="126"/>
        <end position="171"/>
    </location>
</feature>
<feature type="compositionally biased region" description="Gly residues" evidence="1">
    <location>
        <begin position="323"/>
        <end position="337"/>
    </location>
</feature>
<keyword evidence="3" id="KW-1185">Reference proteome</keyword>
<evidence type="ECO:0000313" key="3">
    <source>
        <dbReference type="Proteomes" id="UP001267638"/>
    </source>
</evidence>
<reference evidence="2 3" key="1">
    <citation type="submission" date="2023-07" db="EMBL/GenBank/DDBJ databases">
        <title>Sorghum-associated microbial communities from plants grown in Nebraska, USA.</title>
        <authorList>
            <person name="Schachtman D."/>
        </authorList>
    </citation>
    <scope>NUCLEOTIDE SEQUENCE [LARGE SCALE GENOMIC DNA]</scope>
    <source>
        <strain evidence="2 3">4256</strain>
    </source>
</reference>
<gene>
    <name evidence="2" type="ORF">J2W40_002181</name>
</gene>
<comment type="caution">
    <text evidence="2">The sequence shown here is derived from an EMBL/GenBank/DDBJ whole genome shotgun (WGS) entry which is preliminary data.</text>
</comment>